<organism evidence="3 4">
    <name type="scientific">Croceibacterium salegens</name>
    <dbReference type="NCBI Taxonomy" id="1737568"/>
    <lineage>
        <taxon>Bacteria</taxon>
        <taxon>Pseudomonadati</taxon>
        <taxon>Pseudomonadota</taxon>
        <taxon>Alphaproteobacteria</taxon>
        <taxon>Sphingomonadales</taxon>
        <taxon>Erythrobacteraceae</taxon>
        <taxon>Croceibacterium</taxon>
    </lineage>
</organism>
<proteinExistence type="predicted"/>
<dbReference type="GO" id="GO:0055085">
    <property type="term" value="P:transmembrane transport"/>
    <property type="evidence" value="ECO:0007669"/>
    <property type="project" value="InterPro"/>
</dbReference>
<name>A0A6I4SXA6_9SPHN</name>
<evidence type="ECO:0000256" key="1">
    <source>
        <dbReference type="SAM" id="SignalP"/>
    </source>
</evidence>
<evidence type="ECO:0000313" key="3">
    <source>
        <dbReference type="EMBL" id="MXO60621.1"/>
    </source>
</evidence>
<dbReference type="OrthoDB" id="7585155at2"/>
<dbReference type="RefSeq" id="WP_159796764.1">
    <property type="nucleotide sequence ID" value="NZ_WTYM01000052.1"/>
</dbReference>
<reference evidence="3 4" key="1">
    <citation type="submission" date="2019-12" db="EMBL/GenBank/DDBJ databases">
        <title>Genomic-based taxomic classification of the family Erythrobacteraceae.</title>
        <authorList>
            <person name="Xu L."/>
        </authorList>
    </citation>
    <scope>NUCLEOTIDE SEQUENCE [LARGE SCALE GENOMIC DNA]</scope>
    <source>
        <strain evidence="3 4">MCCC 1K01500</strain>
    </source>
</reference>
<dbReference type="InterPro" id="IPR037682">
    <property type="entry name" value="TonB_C"/>
</dbReference>
<sequence length="291" mass="31593">MGIPNRLGTALVAATALLTPTVAAAKDETAHVLQPSTPWNLEYGLESCTLSRNFGEGDATLSLYLTQTHPEAGFDLKIAGTSLGKPRRAFGTTLRLGEQEERKFKDTVWIAEADDGRPVLLLGPTSFAGQDPDAKDLPPGPEADPKSIERVAFDVPKAGAFVLETGAMDAPMTAMKTCEDDLVKTWGFDPAQVASLSQEPTPLTNIATWISPNTYPDEQRRNREGAILDFRIIVNTEGRAENCVIQNSVGDDVFIASACRELMLNARFSPALDASGQPVRALWFKRVRYQS</sequence>
<evidence type="ECO:0000313" key="4">
    <source>
        <dbReference type="Proteomes" id="UP000433652"/>
    </source>
</evidence>
<keyword evidence="4" id="KW-1185">Reference proteome</keyword>
<dbReference type="EMBL" id="WTYM01000052">
    <property type="protein sequence ID" value="MXO60621.1"/>
    <property type="molecule type" value="Genomic_DNA"/>
</dbReference>
<dbReference type="Pfam" id="PF03544">
    <property type="entry name" value="TonB_C"/>
    <property type="match status" value="1"/>
</dbReference>
<feature type="chain" id="PRO_5026180826" description="TonB C-terminal domain-containing protein" evidence="1">
    <location>
        <begin position="26"/>
        <end position="291"/>
    </location>
</feature>
<keyword evidence="1" id="KW-0732">Signal</keyword>
<gene>
    <name evidence="3" type="ORF">GRI89_13840</name>
</gene>
<dbReference type="Gene3D" id="3.30.1150.10">
    <property type="match status" value="1"/>
</dbReference>
<evidence type="ECO:0000259" key="2">
    <source>
        <dbReference type="Pfam" id="PF03544"/>
    </source>
</evidence>
<protein>
    <recommendedName>
        <fullName evidence="2">TonB C-terminal domain-containing protein</fullName>
    </recommendedName>
</protein>
<dbReference type="SUPFAM" id="SSF74653">
    <property type="entry name" value="TolA/TonB C-terminal domain"/>
    <property type="match status" value="1"/>
</dbReference>
<dbReference type="AlphaFoldDB" id="A0A6I4SXA6"/>
<feature type="signal peptide" evidence="1">
    <location>
        <begin position="1"/>
        <end position="25"/>
    </location>
</feature>
<comment type="caution">
    <text evidence="3">The sequence shown here is derived from an EMBL/GenBank/DDBJ whole genome shotgun (WGS) entry which is preliminary data.</text>
</comment>
<accession>A0A6I4SXA6</accession>
<dbReference type="Proteomes" id="UP000433652">
    <property type="component" value="Unassembled WGS sequence"/>
</dbReference>
<feature type="domain" description="TonB C-terminal" evidence="2">
    <location>
        <begin position="213"/>
        <end position="281"/>
    </location>
</feature>